<protein>
    <submittedName>
        <fullName evidence="1">Uncharacterized protein</fullName>
    </submittedName>
</protein>
<sequence>MHKIPNVPLGKVQQRHVVRIFFPRLYSAAQLNDDVHVSQEDLALIYDRCLRPTLIEVVPEFRDRLPTSYAAAFTHSKTCSGGLAFGSLDIPPDRLERVAEIFLAKLGEQKSTFKDAYFVHELRGTKGSTMHNGEDDVERHFAFQDMFEHVNIDALDPRDWLVDVALTIGAEGHVVTWRESCHEELLSHLMPAAPLEKISSLTTRKDKFHLDRTLQMKELAGFRATTTDLADDVSYVQAYCTEKNASYQLIPGVFRRRKPEELLEKKKERKVLADLDSISQIYFECAGEEKGVDGRDGCARLEIRVPLDKAIHALSTLPEELIKRAVVVIKRRVWW</sequence>
<evidence type="ECO:0000313" key="1">
    <source>
        <dbReference type="EMBL" id="KAG1786409.1"/>
    </source>
</evidence>
<dbReference type="EMBL" id="JABBWE010000093">
    <property type="protein sequence ID" value="KAG1786409.1"/>
    <property type="molecule type" value="Genomic_DNA"/>
</dbReference>
<accession>A0A9P7ADX5</accession>
<dbReference type="OrthoDB" id="3261690at2759"/>
<dbReference type="GeneID" id="64599127"/>
<name>A0A9P7ADX5_9AGAM</name>
<reference evidence="1" key="1">
    <citation type="journal article" date="2020" name="New Phytol.">
        <title>Comparative genomics reveals dynamic genome evolution in host specialist ectomycorrhizal fungi.</title>
        <authorList>
            <person name="Lofgren L.A."/>
            <person name="Nguyen N.H."/>
            <person name="Vilgalys R."/>
            <person name="Ruytinx J."/>
            <person name="Liao H.L."/>
            <person name="Branco S."/>
            <person name="Kuo A."/>
            <person name="LaButti K."/>
            <person name="Lipzen A."/>
            <person name="Andreopoulos W."/>
            <person name="Pangilinan J."/>
            <person name="Riley R."/>
            <person name="Hundley H."/>
            <person name="Na H."/>
            <person name="Barry K."/>
            <person name="Grigoriev I.V."/>
            <person name="Stajich J.E."/>
            <person name="Kennedy P.G."/>
        </authorList>
    </citation>
    <scope>NUCLEOTIDE SEQUENCE</scope>
    <source>
        <strain evidence="1">S12</strain>
    </source>
</reference>
<comment type="caution">
    <text evidence="1">The sequence shown here is derived from an EMBL/GenBank/DDBJ whole genome shotgun (WGS) entry which is preliminary data.</text>
</comment>
<keyword evidence="2" id="KW-1185">Reference proteome</keyword>
<organism evidence="1 2">
    <name type="scientific">Suillus plorans</name>
    <dbReference type="NCBI Taxonomy" id="116603"/>
    <lineage>
        <taxon>Eukaryota</taxon>
        <taxon>Fungi</taxon>
        <taxon>Dikarya</taxon>
        <taxon>Basidiomycota</taxon>
        <taxon>Agaricomycotina</taxon>
        <taxon>Agaricomycetes</taxon>
        <taxon>Agaricomycetidae</taxon>
        <taxon>Boletales</taxon>
        <taxon>Suillineae</taxon>
        <taxon>Suillaceae</taxon>
        <taxon>Suillus</taxon>
    </lineage>
</organism>
<dbReference type="RefSeq" id="XP_041153863.1">
    <property type="nucleotide sequence ID" value="XM_041305363.1"/>
</dbReference>
<proteinExistence type="predicted"/>
<gene>
    <name evidence="1" type="ORF">HD556DRAFT_1434775</name>
</gene>
<evidence type="ECO:0000313" key="2">
    <source>
        <dbReference type="Proteomes" id="UP000719766"/>
    </source>
</evidence>
<dbReference type="AlphaFoldDB" id="A0A9P7ADX5"/>
<dbReference type="Proteomes" id="UP000719766">
    <property type="component" value="Unassembled WGS sequence"/>
</dbReference>